<evidence type="ECO:0000256" key="6">
    <source>
        <dbReference type="ARBA" id="ARBA00022989"/>
    </source>
</evidence>
<feature type="domain" description="P-type ATPase A" evidence="8">
    <location>
        <begin position="140"/>
        <end position="228"/>
    </location>
</feature>
<dbReference type="GO" id="GO:0005524">
    <property type="term" value="F:ATP binding"/>
    <property type="evidence" value="ECO:0007669"/>
    <property type="project" value="InterPro"/>
</dbReference>
<dbReference type="InterPro" id="IPR023298">
    <property type="entry name" value="ATPase_P-typ_TM_dom_sf"/>
</dbReference>
<dbReference type="Gene3D" id="3.40.50.1000">
    <property type="entry name" value="HAD superfamily/HAD-like"/>
    <property type="match status" value="2"/>
</dbReference>
<evidence type="ECO:0000259" key="8">
    <source>
        <dbReference type="Pfam" id="PF00122"/>
    </source>
</evidence>
<dbReference type="SUPFAM" id="SSF81653">
    <property type="entry name" value="Calcium ATPase, transduction domain A"/>
    <property type="match status" value="1"/>
</dbReference>
<dbReference type="PRINTS" id="PR00119">
    <property type="entry name" value="CATATPASE"/>
</dbReference>
<dbReference type="Pfam" id="PF00702">
    <property type="entry name" value="Hydrolase"/>
    <property type="match status" value="1"/>
</dbReference>
<dbReference type="Gene3D" id="3.40.1110.10">
    <property type="entry name" value="Calcium-transporting ATPase, cytoplasmic domain N"/>
    <property type="match status" value="1"/>
</dbReference>
<dbReference type="InterPro" id="IPR059000">
    <property type="entry name" value="ATPase_P-type_domA"/>
</dbReference>
<dbReference type="GO" id="GO:0043682">
    <property type="term" value="F:P-type divalent copper transporter activity"/>
    <property type="evidence" value="ECO:0007669"/>
    <property type="project" value="TreeGrafter"/>
</dbReference>
<evidence type="ECO:0000256" key="5">
    <source>
        <dbReference type="ARBA" id="ARBA00022967"/>
    </source>
</evidence>
<dbReference type="InterPro" id="IPR001757">
    <property type="entry name" value="P_typ_ATPase"/>
</dbReference>
<comment type="caution">
    <text evidence="9">The sequence shown here is derived from an EMBL/GenBank/DDBJ whole genome shotgun (WGS) entry which is preliminary data.</text>
</comment>
<dbReference type="Proteomes" id="UP001489004">
    <property type="component" value="Unassembled WGS sequence"/>
</dbReference>
<dbReference type="PANTHER" id="PTHR43520:SF19">
    <property type="entry name" value="COPPER-TRANSPORTING ATPASE PAA2, CHLOROPLASTIC"/>
    <property type="match status" value="1"/>
</dbReference>
<dbReference type="Pfam" id="PF00122">
    <property type="entry name" value="E1-E2_ATPase"/>
    <property type="match status" value="1"/>
</dbReference>
<evidence type="ECO:0000256" key="2">
    <source>
        <dbReference type="ARBA" id="ARBA00006024"/>
    </source>
</evidence>
<dbReference type="GO" id="GO:0055070">
    <property type="term" value="P:copper ion homeostasis"/>
    <property type="evidence" value="ECO:0007669"/>
    <property type="project" value="TreeGrafter"/>
</dbReference>
<dbReference type="EMBL" id="JALJOR010000020">
    <property type="protein sequence ID" value="KAK9803639.1"/>
    <property type="molecule type" value="Genomic_DNA"/>
</dbReference>
<dbReference type="Gene3D" id="2.70.150.10">
    <property type="entry name" value="Calcium-transporting ATPase, cytoplasmic transduction domain A"/>
    <property type="match status" value="1"/>
</dbReference>
<dbReference type="InterPro" id="IPR036412">
    <property type="entry name" value="HAD-like_sf"/>
</dbReference>
<keyword evidence="4" id="KW-0479">Metal-binding</keyword>
<evidence type="ECO:0000256" key="4">
    <source>
        <dbReference type="ARBA" id="ARBA00022723"/>
    </source>
</evidence>
<dbReference type="PROSITE" id="PS00154">
    <property type="entry name" value="ATPASE_E1_E2"/>
    <property type="match status" value="1"/>
</dbReference>
<dbReference type="InterPro" id="IPR018303">
    <property type="entry name" value="ATPase_P-typ_P_site"/>
</dbReference>
<dbReference type="AlphaFoldDB" id="A0AAW1P7A3"/>
<name>A0AAW1P7A3_9CHLO</name>
<gene>
    <name evidence="9" type="ORF">WJX72_007735</name>
</gene>
<evidence type="ECO:0000313" key="10">
    <source>
        <dbReference type="Proteomes" id="UP001489004"/>
    </source>
</evidence>
<keyword evidence="6" id="KW-1133">Transmembrane helix</keyword>
<protein>
    <recommendedName>
        <fullName evidence="8">P-type ATPase A domain-containing protein</fullName>
    </recommendedName>
</protein>
<dbReference type="FunFam" id="2.70.150.10:FF:000002">
    <property type="entry name" value="Copper-transporting ATPase 1, putative"/>
    <property type="match status" value="1"/>
</dbReference>
<dbReference type="InterPro" id="IPR023214">
    <property type="entry name" value="HAD_sf"/>
</dbReference>
<evidence type="ECO:0000256" key="1">
    <source>
        <dbReference type="ARBA" id="ARBA00004370"/>
    </source>
</evidence>
<dbReference type="InterPro" id="IPR023299">
    <property type="entry name" value="ATPase_P-typ_cyto_dom_N"/>
</dbReference>
<sequence length="635" mass="64234">MHSVAHTPFMHSLGSPAVSAALGAFALLGPGRKLLVDGALSLYRGNPNMNSLIGLGAATSFAAGAASTLIPGMGLEVSFLEEPVMLLAVVLLGRTLEARARLKASADLHTLAKLIPEKSRLVLDPGSPPGQQGAVSGAGVELVQVPTASIRAGDVIRVLPGERIPVDGQILEGRCSVDESMLTGESALVPKASGAKVTAGTVNYEGPITLRATSTGSDSTLAGIGRLVVTAGTVNYEGPITLRATSTGSDSTLAGIGRLVADAQAREAPVQRLADAVAGKFCYGVMAASAATFGFWAAAGANLFPQALHAIAVSGPNAPVLLGLKLAVDVLVVACPCALGLATPTAVLVASSVGAKRGLLLRGGDVLERIASVNVVVFDKTGTLTQGRMQLVGSQLLSGRLSESEVLRLAAGVEASTRHPLADALLKAAKAQGVQVPHTEGASTEPGQGVSQTVVYVGAEGDGVIGAYRFSDTLRGETPEVVAQLRGMGLRVMMLSGDNQAAVNAIAGQAGIAGDSAWGEMRPEQKAAVIQQLRQAGNKVAMVGDGVNDAPALAAADVGIALSGGMDAAGEAASVVLMGDRLGQVVEAITLGRSTLGKIKQNLAWALVYNLWSPAQAAIASTGGHFRLVPGRCLT</sequence>
<keyword evidence="7" id="KW-0472">Membrane</keyword>
<keyword evidence="10" id="KW-1185">Reference proteome</keyword>
<comment type="similarity">
    <text evidence="2">Belongs to the cation transport ATPase (P-type) (TC 3.A.3) family. Type IB subfamily.</text>
</comment>
<evidence type="ECO:0000256" key="3">
    <source>
        <dbReference type="ARBA" id="ARBA00022692"/>
    </source>
</evidence>
<evidence type="ECO:0000313" key="9">
    <source>
        <dbReference type="EMBL" id="KAK9803639.1"/>
    </source>
</evidence>
<comment type="subcellular location">
    <subcellularLocation>
        <location evidence="1">Membrane</location>
    </subcellularLocation>
</comment>
<organism evidence="9 10">
    <name type="scientific">[Myrmecia] bisecta</name>
    <dbReference type="NCBI Taxonomy" id="41462"/>
    <lineage>
        <taxon>Eukaryota</taxon>
        <taxon>Viridiplantae</taxon>
        <taxon>Chlorophyta</taxon>
        <taxon>core chlorophytes</taxon>
        <taxon>Trebouxiophyceae</taxon>
        <taxon>Trebouxiales</taxon>
        <taxon>Trebouxiaceae</taxon>
        <taxon>Myrmecia</taxon>
    </lineage>
</organism>
<dbReference type="NCBIfam" id="TIGR01494">
    <property type="entry name" value="ATPase_P-type"/>
    <property type="match status" value="1"/>
</dbReference>
<dbReference type="GO" id="GO:0016887">
    <property type="term" value="F:ATP hydrolysis activity"/>
    <property type="evidence" value="ECO:0007669"/>
    <property type="project" value="InterPro"/>
</dbReference>
<keyword evidence="5" id="KW-1278">Translocase</keyword>
<accession>A0AAW1P7A3</accession>
<evidence type="ECO:0000256" key="7">
    <source>
        <dbReference type="ARBA" id="ARBA00023136"/>
    </source>
</evidence>
<dbReference type="SUPFAM" id="SSF56784">
    <property type="entry name" value="HAD-like"/>
    <property type="match status" value="1"/>
</dbReference>
<proteinExistence type="inferred from homology"/>
<keyword evidence="3" id="KW-0812">Transmembrane</keyword>
<dbReference type="PANTHER" id="PTHR43520">
    <property type="entry name" value="ATP7, ISOFORM B"/>
    <property type="match status" value="1"/>
</dbReference>
<dbReference type="GO" id="GO:0016020">
    <property type="term" value="C:membrane"/>
    <property type="evidence" value="ECO:0007669"/>
    <property type="project" value="UniProtKB-SubCell"/>
</dbReference>
<dbReference type="SUPFAM" id="SSF81665">
    <property type="entry name" value="Calcium ATPase, transmembrane domain M"/>
    <property type="match status" value="1"/>
</dbReference>
<dbReference type="GO" id="GO:0005507">
    <property type="term" value="F:copper ion binding"/>
    <property type="evidence" value="ECO:0007669"/>
    <property type="project" value="TreeGrafter"/>
</dbReference>
<reference evidence="9 10" key="1">
    <citation type="journal article" date="2024" name="Nat. Commun.">
        <title>Phylogenomics reveals the evolutionary origins of lichenization in chlorophyte algae.</title>
        <authorList>
            <person name="Puginier C."/>
            <person name="Libourel C."/>
            <person name="Otte J."/>
            <person name="Skaloud P."/>
            <person name="Haon M."/>
            <person name="Grisel S."/>
            <person name="Petersen M."/>
            <person name="Berrin J.G."/>
            <person name="Delaux P.M."/>
            <person name="Dal Grande F."/>
            <person name="Keller J."/>
        </authorList>
    </citation>
    <scope>NUCLEOTIDE SEQUENCE [LARGE SCALE GENOMIC DNA]</scope>
    <source>
        <strain evidence="9 10">SAG 2043</strain>
    </source>
</reference>
<dbReference type="InterPro" id="IPR008250">
    <property type="entry name" value="ATPase_P-typ_transduc_dom_A_sf"/>
</dbReference>